<evidence type="ECO:0000256" key="4">
    <source>
        <dbReference type="ARBA" id="ARBA00023002"/>
    </source>
</evidence>
<evidence type="ECO:0000256" key="2">
    <source>
        <dbReference type="ARBA" id="ARBA00022617"/>
    </source>
</evidence>
<dbReference type="InterPro" id="IPR036396">
    <property type="entry name" value="Cyt_P450_sf"/>
</dbReference>
<dbReference type="GO" id="GO:0004497">
    <property type="term" value="F:monooxygenase activity"/>
    <property type="evidence" value="ECO:0007669"/>
    <property type="project" value="UniProtKB-KW"/>
</dbReference>
<dbReference type="PANTHER" id="PTHR47955">
    <property type="entry name" value="CYTOCHROME P450 FAMILY 71 PROTEIN"/>
    <property type="match status" value="1"/>
</dbReference>
<dbReference type="CDD" id="cd11072">
    <property type="entry name" value="CYP71-like"/>
    <property type="match status" value="1"/>
</dbReference>
<dbReference type="Gene3D" id="1.10.630.10">
    <property type="entry name" value="Cytochrome P450"/>
    <property type="match status" value="1"/>
</dbReference>
<dbReference type="Pfam" id="PF00067">
    <property type="entry name" value="p450"/>
    <property type="match status" value="1"/>
</dbReference>
<keyword evidence="6 8" id="KW-0503">Monooxygenase</keyword>
<comment type="similarity">
    <text evidence="1 8">Belongs to the cytochrome P450 family.</text>
</comment>
<keyword evidence="2 7" id="KW-0349">Heme</keyword>
<reference evidence="9" key="1">
    <citation type="submission" date="2017-11" db="EMBL/GenBank/DDBJ databases">
        <title>Characterization of CYP genes encoded monooxidase on triterpenoid biosynthesis in Platycodon grandiflorus.</title>
        <authorList>
            <person name="Um Y."/>
            <person name="Hur M."/>
            <person name="Jin M.L."/>
            <person name="Kim O.T."/>
        </authorList>
    </citation>
    <scope>NUCLEOTIDE SEQUENCE</scope>
</reference>
<organism evidence="9">
    <name type="scientific">Platycodon grandiflorus</name>
    <name type="common">Balloon flower</name>
    <name type="synonym">Campanula grandiflora</name>
    <dbReference type="NCBI Taxonomy" id="94286"/>
    <lineage>
        <taxon>Eukaryota</taxon>
        <taxon>Viridiplantae</taxon>
        <taxon>Streptophyta</taxon>
        <taxon>Embryophyta</taxon>
        <taxon>Tracheophyta</taxon>
        <taxon>Spermatophyta</taxon>
        <taxon>Magnoliopsida</taxon>
        <taxon>eudicotyledons</taxon>
        <taxon>Gunneridae</taxon>
        <taxon>Pentapetalae</taxon>
        <taxon>asterids</taxon>
        <taxon>campanulids</taxon>
        <taxon>Asterales</taxon>
        <taxon>Campanulaceae</taxon>
        <taxon>Platycodon</taxon>
    </lineage>
</organism>
<sequence>MELDFPSISVFLITFLVVVFKMVQSRKRSKVINLPPGPWNLPFIGNLHKLVGKLPHHVLRDMSKKYGPLMYLKLGQVPSIVISSPDIAEEVMKTNGVVFAHRPYILASRVFHYDSTDIVFSPYGNYWRQMRKISTMELLSTKRVQGLSPIRVEEISNLIKAIPGNGEETINLSQRLFSLAYANTARAAFGKKIKNQEEFVELVKEFSELASFNIADMFPSFKLLQVIGRYQLKAMQKKVEVILDDLMDSHREKMTGTSSMEVEPQDDLLDVLLKVQKNDQDLECPLTDENVKAVILDIVVAGSETSSTNVEWALSEMIRNPKVMKKAQAEVREAFGEKGKIDETRLPELKYLQAVIKETLRFHPSAPLLLPRASSEECEINGYVIPAKTSVYINAWAISHDPKHWPEPEEFNPDRFLDNKVDFRGGDFIYIPFGAGKRSCPGISYALANIQLQLANLLYHFDWKLPGGMKPEDLDMTEAFGLTVRRKNQLYVIPTPYHHHLPAN</sequence>
<evidence type="ECO:0000256" key="7">
    <source>
        <dbReference type="PIRSR" id="PIRSR602401-1"/>
    </source>
</evidence>
<feature type="binding site" description="axial binding residue" evidence="7">
    <location>
        <position position="440"/>
    </location>
    <ligand>
        <name>heme</name>
        <dbReference type="ChEBI" id="CHEBI:30413"/>
    </ligand>
    <ligandPart>
        <name>Fe</name>
        <dbReference type="ChEBI" id="CHEBI:18248"/>
    </ligandPart>
</feature>
<evidence type="ECO:0000256" key="3">
    <source>
        <dbReference type="ARBA" id="ARBA00022723"/>
    </source>
</evidence>
<protein>
    <submittedName>
        <fullName evidence="9">Cytochrome P450 oxidase 71D10-like protein</fullName>
    </submittedName>
</protein>
<evidence type="ECO:0000256" key="8">
    <source>
        <dbReference type="RuleBase" id="RU000461"/>
    </source>
</evidence>
<evidence type="ECO:0000256" key="6">
    <source>
        <dbReference type="ARBA" id="ARBA00023033"/>
    </source>
</evidence>
<keyword evidence="5 7" id="KW-0408">Iron</keyword>
<dbReference type="GO" id="GO:0005506">
    <property type="term" value="F:iron ion binding"/>
    <property type="evidence" value="ECO:0007669"/>
    <property type="project" value="InterPro"/>
</dbReference>
<dbReference type="PRINTS" id="PR00463">
    <property type="entry name" value="EP450I"/>
</dbReference>
<dbReference type="GO" id="GO:0051762">
    <property type="term" value="P:sesquiterpene biosynthetic process"/>
    <property type="evidence" value="ECO:0007669"/>
    <property type="project" value="UniProtKB-ARBA"/>
</dbReference>
<evidence type="ECO:0000313" key="9">
    <source>
        <dbReference type="EMBL" id="AUR26637.1"/>
    </source>
</evidence>
<accession>A0A2I7M6F1</accession>
<evidence type="ECO:0000256" key="1">
    <source>
        <dbReference type="ARBA" id="ARBA00010617"/>
    </source>
</evidence>
<dbReference type="SUPFAM" id="SSF48264">
    <property type="entry name" value="Cytochrome P450"/>
    <property type="match status" value="1"/>
</dbReference>
<keyword evidence="4 8" id="KW-0560">Oxidoreductase</keyword>
<dbReference type="InterPro" id="IPR017972">
    <property type="entry name" value="Cyt_P450_CS"/>
</dbReference>
<evidence type="ECO:0000256" key="5">
    <source>
        <dbReference type="ARBA" id="ARBA00023004"/>
    </source>
</evidence>
<dbReference type="EMBL" id="MG589906">
    <property type="protein sequence ID" value="AUR26637.1"/>
    <property type="molecule type" value="mRNA"/>
</dbReference>
<dbReference type="PRINTS" id="PR00385">
    <property type="entry name" value="P450"/>
</dbReference>
<dbReference type="FunFam" id="1.10.630.10:FF:000043">
    <property type="entry name" value="Cytochrome P450 99A2"/>
    <property type="match status" value="1"/>
</dbReference>
<dbReference type="PANTHER" id="PTHR47955:SF8">
    <property type="entry name" value="CYTOCHROME P450 71D11-LIKE"/>
    <property type="match status" value="1"/>
</dbReference>
<dbReference type="InterPro" id="IPR002401">
    <property type="entry name" value="Cyt_P450_E_grp-I"/>
</dbReference>
<proteinExistence type="evidence at transcript level"/>
<dbReference type="InterPro" id="IPR001128">
    <property type="entry name" value="Cyt_P450"/>
</dbReference>
<keyword evidence="3 7" id="KW-0479">Metal-binding</keyword>
<dbReference type="GO" id="GO:0020037">
    <property type="term" value="F:heme binding"/>
    <property type="evidence" value="ECO:0007669"/>
    <property type="project" value="InterPro"/>
</dbReference>
<dbReference type="AlphaFoldDB" id="A0A2I7M6F1"/>
<dbReference type="PROSITE" id="PS00086">
    <property type="entry name" value="CYTOCHROME_P450"/>
    <property type="match status" value="1"/>
</dbReference>
<name>A0A2I7M6F1_PLAGD</name>
<dbReference type="GO" id="GO:0016705">
    <property type="term" value="F:oxidoreductase activity, acting on paired donors, with incorporation or reduction of molecular oxygen"/>
    <property type="evidence" value="ECO:0007669"/>
    <property type="project" value="InterPro"/>
</dbReference>
<comment type="cofactor">
    <cofactor evidence="7">
        <name>heme</name>
        <dbReference type="ChEBI" id="CHEBI:30413"/>
    </cofactor>
</comment>